<organism evidence="1 3">
    <name type="scientific">Didymodactylos carnosus</name>
    <dbReference type="NCBI Taxonomy" id="1234261"/>
    <lineage>
        <taxon>Eukaryota</taxon>
        <taxon>Metazoa</taxon>
        <taxon>Spiralia</taxon>
        <taxon>Gnathifera</taxon>
        <taxon>Rotifera</taxon>
        <taxon>Eurotatoria</taxon>
        <taxon>Bdelloidea</taxon>
        <taxon>Philodinida</taxon>
        <taxon>Philodinidae</taxon>
        <taxon>Didymodactylos</taxon>
    </lineage>
</organism>
<gene>
    <name evidence="1" type="ORF">GPM918_LOCUS27929</name>
    <name evidence="2" type="ORF">SRO942_LOCUS28350</name>
</gene>
<dbReference type="EMBL" id="CAJOBC010031626">
    <property type="protein sequence ID" value="CAF4092798.1"/>
    <property type="molecule type" value="Genomic_DNA"/>
</dbReference>
<proteinExistence type="predicted"/>
<protein>
    <submittedName>
        <fullName evidence="1">Uncharacterized protein</fullName>
    </submittedName>
</protein>
<name>A0A815CVT8_9BILA</name>
<evidence type="ECO:0000313" key="2">
    <source>
        <dbReference type="EMBL" id="CAF4092798.1"/>
    </source>
</evidence>
<dbReference type="AlphaFoldDB" id="A0A815CVT8"/>
<reference evidence="1" key="1">
    <citation type="submission" date="2021-02" db="EMBL/GenBank/DDBJ databases">
        <authorList>
            <person name="Nowell W R."/>
        </authorList>
    </citation>
    <scope>NUCLEOTIDE SEQUENCE</scope>
</reference>
<keyword evidence="3" id="KW-1185">Reference proteome</keyword>
<dbReference type="EMBL" id="CAJNOQ010011954">
    <property type="protein sequence ID" value="CAF1288822.1"/>
    <property type="molecule type" value="Genomic_DNA"/>
</dbReference>
<evidence type="ECO:0000313" key="1">
    <source>
        <dbReference type="EMBL" id="CAF1288822.1"/>
    </source>
</evidence>
<comment type="caution">
    <text evidence="1">The sequence shown here is derived from an EMBL/GenBank/DDBJ whole genome shotgun (WGS) entry which is preliminary data.</text>
</comment>
<dbReference type="Proteomes" id="UP000663829">
    <property type="component" value="Unassembled WGS sequence"/>
</dbReference>
<evidence type="ECO:0000313" key="3">
    <source>
        <dbReference type="Proteomes" id="UP000663829"/>
    </source>
</evidence>
<dbReference type="Proteomes" id="UP000681722">
    <property type="component" value="Unassembled WGS sequence"/>
</dbReference>
<sequence length="78" mass="8831">MSQLKFIVIPVVRVPAVHLVCASYNGERKHDKIKNTHENLNEQGFYDFIVVGSGPVMWQRVILMSNPGSTENNIGLRH</sequence>
<accession>A0A815CVT8</accession>